<gene>
    <name evidence="1" type="ORF">S01H4_37163</name>
</gene>
<accession>X1DNU8</accession>
<protein>
    <submittedName>
        <fullName evidence="1">Uncharacterized protein</fullName>
    </submittedName>
</protein>
<feature type="non-terminal residue" evidence="1">
    <location>
        <position position="81"/>
    </location>
</feature>
<organism evidence="1">
    <name type="scientific">marine sediment metagenome</name>
    <dbReference type="NCBI Taxonomy" id="412755"/>
    <lineage>
        <taxon>unclassified sequences</taxon>
        <taxon>metagenomes</taxon>
        <taxon>ecological metagenomes</taxon>
    </lineage>
</organism>
<dbReference type="EMBL" id="BART01019940">
    <property type="protein sequence ID" value="GAG98096.1"/>
    <property type="molecule type" value="Genomic_DNA"/>
</dbReference>
<evidence type="ECO:0000313" key="1">
    <source>
        <dbReference type="EMBL" id="GAG98096.1"/>
    </source>
</evidence>
<dbReference type="AlphaFoldDB" id="X1DNU8"/>
<comment type="caution">
    <text evidence="1">The sequence shown here is derived from an EMBL/GenBank/DDBJ whole genome shotgun (WGS) entry which is preliminary data.</text>
</comment>
<sequence>MIDSSVSPAYDNVDKSFFGYFAFASSNLGGGSGSGTNYMLLDASKVHVAQFGGLDVIYDIYTNAGTGEPRYILTSLVDGDM</sequence>
<proteinExistence type="predicted"/>
<name>X1DNU8_9ZZZZ</name>
<reference evidence="1" key="1">
    <citation type="journal article" date="2014" name="Front. Microbiol.">
        <title>High frequency of phylogenetically diverse reductive dehalogenase-homologous genes in deep subseafloor sedimentary metagenomes.</title>
        <authorList>
            <person name="Kawai M."/>
            <person name="Futagami T."/>
            <person name="Toyoda A."/>
            <person name="Takaki Y."/>
            <person name="Nishi S."/>
            <person name="Hori S."/>
            <person name="Arai W."/>
            <person name="Tsubouchi T."/>
            <person name="Morono Y."/>
            <person name="Uchiyama I."/>
            <person name="Ito T."/>
            <person name="Fujiyama A."/>
            <person name="Inagaki F."/>
            <person name="Takami H."/>
        </authorList>
    </citation>
    <scope>NUCLEOTIDE SEQUENCE</scope>
    <source>
        <strain evidence="1">Expedition CK06-06</strain>
    </source>
</reference>